<dbReference type="AlphaFoldDB" id="A0A1L3NLG6"/>
<dbReference type="PANTHER" id="PTHR12993:SF29">
    <property type="entry name" value="BLR3841 PROTEIN"/>
    <property type="match status" value="1"/>
</dbReference>
<dbReference type="Proteomes" id="UP000182204">
    <property type="component" value="Chromosome"/>
</dbReference>
<dbReference type="Gene3D" id="3.40.50.10320">
    <property type="entry name" value="LmbE-like"/>
    <property type="match status" value="1"/>
</dbReference>
<evidence type="ECO:0000313" key="2">
    <source>
        <dbReference type="EMBL" id="APH16938.1"/>
    </source>
</evidence>
<dbReference type="GO" id="GO:0016811">
    <property type="term" value="F:hydrolase activity, acting on carbon-nitrogen (but not peptide) bonds, in linear amides"/>
    <property type="evidence" value="ECO:0007669"/>
    <property type="project" value="TreeGrafter"/>
</dbReference>
<dbReference type="SUPFAM" id="SSF102588">
    <property type="entry name" value="LmbE-like"/>
    <property type="match status" value="1"/>
</dbReference>
<reference evidence="2 3" key="1">
    <citation type="submission" date="2015-11" db="EMBL/GenBank/DDBJ databases">
        <authorList>
            <person name="Hill K.K."/>
            <person name="Shirey T.B."/>
            <person name="Raphael B."/>
            <person name="Daligault H.E."/>
            <person name="Davenport K.W."/>
            <person name="Bruce D.C."/>
            <person name="Foley B.T."/>
            <person name="Johnson S.L."/>
        </authorList>
    </citation>
    <scope>NUCLEOTIDE SEQUENCE [LARGE SCALE GENOMIC DNA]</scope>
    <source>
        <strain evidence="2 3">CDC_1632</strain>
    </source>
</reference>
<sequence>MDFIMKKCIVVLLILFVIIGVIIFFIKGFIKNYIIRLNMDTIKAPGKGEKVIVFAPHNDDEVLGAGGFIKRTLENGGKVKVVLMTNGDGFKAAVQFDCFNFKPKAKDYIKFAYQRQKESISALEKLGLLENDIVFLGYPDGGMRVLWEKYWNKTRAYTSKSTQSNRTPYNNSFTKESSYCGESVVSDISKIIEEYKPTELVYPHPNDRHPDHWATNAFIKYTLTTLNYKPKKELLYLVHRGDWPTQMKREPNMYLVPPLKLIGTGTKWYAFDLNSDDISEKTKAIRTYKTQIRILEPLLTAFERKNELFGRYDNFKIPFSNNNSEEFITRNSNKIIIDPLKDKLNLKISKGADIYAVYIERNEDNSLNIAGEMNDEIEENTRYGFNIIFFNNKCVSRLNLEVKNGKMHAKKIGKQSIMNIEGVKLNIKGEKIILNIPENTIGYFSNVFINISTHIGHRMMDKTAWRMLDM</sequence>
<keyword evidence="1" id="KW-1133">Transmembrane helix</keyword>
<proteinExistence type="predicted"/>
<protein>
    <submittedName>
        <fullName evidence="2">GlcNAc-PI de-N-acetylase family protein</fullName>
    </submittedName>
</protein>
<keyword evidence="1" id="KW-0472">Membrane</keyword>
<accession>A0A1L3NLG6</accession>
<evidence type="ECO:0000313" key="3">
    <source>
        <dbReference type="Proteomes" id="UP000182204"/>
    </source>
</evidence>
<organism evidence="2 3">
    <name type="scientific">Clostridium sporogenes</name>
    <dbReference type="NCBI Taxonomy" id="1509"/>
    <lineage>
        <taxon>Bacteria</taxon>
        <taxon>Bacillati</taxon>
        <taxon>Bacillota</taxon>
        <taxon>Clostridia</taxon>
        <taxon>Eubacteriales</taxon>
        <taxon>Clostridiaceae</taxon>
        <taxon>Clostridium</taxon>
    </lineage>
</organism>
<dbReference type="EMBL" id="CP013243">
    <property type="protein sequence ID" value="APH16938.1"/>
    <property type="molecule type" value="Genomic_DNA"/>
</dbReference>
<evidence type="ECO:0000256" key="1">
    <source>
        <dbReference type="SAM" id="Phobius"/>
    </source>
</evidence>
<dbReference type="PANTHER" id="PTHR12993">
    <property type="entry name" value="N-ACETYLGLUCOSAMINYL-PHOSPHATIDYLINOSITOL DE-N-ACETYLASE-RELATED"/>
    <property type="match status" value="1"/>
</dbReference>
<name>A0A1L3NLG6_CLOSG</name>
<dbReference type="InterPro" id="IPR003737">
    <property type="entry name" value="GlcNAc_PI_deacetylase-related"/>
</dbReference>
<dbReference type="InterPro" id="IPR024078">
    <property type="entry name" value="LmbE-like_dom_sf"/>
</dbReference>
<keyword evidence="1" id="KW-0812">Transmembrane</keyword>
<feature type="transmembrane region" description="Helical" evidence="1">
    <location>
        <begin position="9"/>
        <end position="30"/>
    </location>
</feature>
<dbReference type="RefSeq" id="WP_072585206.1">
    <property type="nucleotide sequence ID" value="NZ_CP013243.1"/>
</dbReference>
<gene>
    <name evidence="2" type="ORF">NPD5_1407</name>
</gene>
<dbReference type="Pfam" id="PF02585">
    <property type="entry name" value="PIG-L"/>
    <property type="match status" value="1"/>
</dbReference>